<evidence type="ECO:0000313" key="1">
    <source>
        <dbReference type="EMBL" id="EHL32172.1"/>
    </source>
</evidence>
<name>G9EKN9_9GAMM</name>
<keyword evidence="2" id="KW-1185">Reference proteome</keyword>
<dbReference type="InParanoid" id="G9EKN9"/>
<evidence type="ECO:0000313" key="2">
    <source>
        <dbReference type="Proteomes" id="UP000002770"/>
    </source>
</evidence>
<accession>G9EKN9</accession>
<proteinExistence type="predicted"/>
<dbReference type="AlphaFoldDB" id="G9EKN9"/>
<gene>
    <name evidence="1" type="ORF">LDG_5776</name>
</gene>
<organism evidence="1 2">
    <name type="scientific">Legionella drancourtii LLAP12</name>
    <dbReference type="NCBI Taxonomy" id="658187"/>
    <lineage>
        <taxon>Bacteria</taxon>
        <taxon>Pseudomonadati</taxon>
        <taxon>Pseudomonadota</taxon>
        <taxon>Gammaproteobacteria</taxon>
        <taxon>Legionellales</taxon>
        <taxon>Legionellaceae</taxon>
        <taxon>Legionella</taxon>
    </lineage>
</organism>
<sequence length="78" mass="8540">MDNQPAPCQEAFTEASQPKDSYHVYRSIEKICATAGGQIQFRIINSEKTGEPIAVLFTCQANNTQSPIFSCIGRRSGS</sequence>
<dbReference type="Proteomes" id="UP000002770">
    <property type="component" value="Unassembled WGS sequence"/>
</dbReference>
<reference evidence="1 2" key="1">
    <citation type="journal article" date="2011" name="BMC Genomics">
        <title>Insight into cross-talk between intra-amoebal pathogens.</title>
        <authorList>
            <person name="Gimenez G."/>
            <person name="Bertelli C."/>
            <person name="Moliner C."/>
            <person name="Robert C."/>
            <person name="Raoult D."/>
            <person name="Fournier P.E."/>
            <person name="Greub G."/>
        </authorList>
    </citation>
    <scope>NUCLEOTIDE SEQUENCE [LARGE SCALE GENOMIC DNA]</scope>
    <source>
        <strain evidence="1 2">LLAP12</strain>
    </source>
</reference>
<dbReference type="HOGENOM" id="CLU_2617650_0_0_6"/>
<protein>
    <submittedName>
        <fullName evidence="1">Uncharacterized protein</fullName>
    </submittedName>
</protein>
<dbReference type="EMBL" id="JH413802">
    <property type="protein sequence ID" value="EHL32172.1"/>
    <property type="molecule type" value="Genomic_DNA"/>
</dbReference>